<gene>
    <name evidence="1" type="ORF">S23_05160</name>
</gene>
<protein>
    <submittedName>
        <fullName evidence="1">Uncharacterized protein</fullName>
    </submittedName>
</protein>
<organism evidence="1 2">
    <name type="scientific">Bradyrhizobium cosmicum</name>
    <dbReference type="NCBI Taxonomy" id="1404864"/>
    <lineage>
        <taxon>Bacteria</taxon>
        <taxon>Pseudomonadati</taxon>
        <taxon>Pseudomonadota</taxon>
        <taxon>Alphaproteobacteria</taxon>
        <taxon>Hyphomicrobiales</taxon>
        <taxon>Nitrobacteraceae</taxon>
        <taxon>Bradyrhizobium</taxon>
    </lineage>
</organism>
<evidence type="ECO:0000313" key="1">
    <source>
        <dbReference type="EMBL" id="BAL73737.1"/>
    </source>
</evidence>
<dbReference type="Proteomes" id="UP000007886">
    <property type="component" value="Chromosome"/>
</dbReference>
<proteinExistence type="predicted"/>
<evidence type="ECO:0000313" key="2">
    <source>
        <dbReference type="Proteomes" id="UP000007886"/>
    </source>
</evidence>
<sequence>MARAEPSGISLTDHDASIVKGMLARGDRQHDIAAWFGVNGGRIGDISTGAKFPSVAPASHDKLPPPGPYLTGRDAHAAMIALEAAAETINAALSLIRERAVPSQ</sequence>
<reference evidence="1 2" key="1">
    <citation type="journal article" date="2012" name="Microbes Environ.">
        <title>Complete genome sequence of Bradyrhizobium sp. S23321: insights into symbiosis evolution in soil oligotrophs.</title>
        <authorList>
            <person name="Okubo T."/>
            <person name="Tsukui T."/>
            <person name="Maita H."/>
            <person name="Okamoto S."/>
            <person name="Oshima K."/>
            <person name="Fujisawa T."/>
            <person name="Saito A."/>
            <person name="Futamata H."/>
            <person name="Hattori R."/>
            <person name="Shimomura Y."/>
            <person name="Haruta S."/>
            <person name="Morimoto S."/>
            <person name="Wang Y."/>
            <person name="Sakai Y."/>
            <person name="Hattori M."/>
            <person name="Aizawa S."/>
            <person name="Nagashima K.V.P."/>
            <person name="Masuda S."/>
            <person name="Hattori T."/>
            <person name="Yamashita A."/>
            <person name="Bao Z."/>
            <person name="Hayatsu M."/>
            <person name="Kajiya-Kanegae H."/>
            <person name="Yoshinaga I."/>
            <person name="Sakamoto K."/>
            <person name="Toyota K."/>
            <person name="Nakao M."/>
            <person name="Kohara M."/>
            <person name="Anda M."/>
            <person name="Niwa R."/>
            <person name="Jung-Hwan P."/>
            <person name="Sameshima-Saito R."/>
            <person name="Tokuda S."/>
            <person name="Yamamoto S."/>
            <person name="Yamamoto S."/>
            <person name="Yokoyama T."/>
            <person name="Akutsu T."/>
            <person name="Nakamura Y."/>
            <person name="Nakahira-Yanaka Y."/>
            <person name="Takada Hoshino Y."/>
            <person name="Hirakawa H."/>
            <person name="Mitsui H."/>
            <person name="Terasawa K."/>
            <person name="Itakura M."/>
            <person name="Sato S."/>
            <person name="Ikeda-Ohtsubo W."/>
            <person name="Sakakura N."/>
            <person name="Kaminuma E."/>
            <person name="Minamisawa K."/>
        </authorList>
    </citation>
    <scope>NUCLEOTIDE SEQUENCE [LARGE SCALE GENOMIC DNA]</scope>
    <source>
        <strain evidence="1 2">S23321</strain>
    </source>
</reference>
<dbReference type="EMBL" id="AP012279">
    <property type="protein sequence ID" value="BAL73737.1"/>
    <property type="molecule type" value="Genomic_DNA"/>
</dbReference>
<accession>A0AAI8M8Z6</accession>
<dbReference type="AlphaFoldDB" id="A0AAI8M8Z6"/>
<dbReference type="KEGG" id="brs:S23_05160"/>
<keyword evidence="2" id="KW-1185">Reference proteome</keyword>
<name>A0AAI8M8Z6_9BRAD</name>